<dbReference type="SUPFAM" id="SSF48452">
    <property type="entry name" value="TPR-like"/>
    <property type="match status" value="1"/>
</dbReference>
<keyword evidence="4" id="KW-1185">Reference proteome</keyword>
<dbReference type="PROSITE" id="PS50005">
    <property type="entry name" value="TPR"/>
    <property type="match status" value="1"/>
</dbReference>
<keyword evidence="2" id="KW-0472">Membrane</keyword>
<name>A0A328UKL9_9FIRM</name>
<dbReference type="RefSeq" id="WP_112331279.1">
    <property type="nucleotide sequence ID" value="NZ_QLYR01000001.1"/>
</dbReference>
<dbReference type="InterPro" id="IPR011990">
    <property type="entry name" value="TPR-like_helical_dom_sf"/>
</dbReference>
<feature type="transmembrane region" description="Helical" evidence="2">
    <location>
        <begin position="82"/>
        <end position="102"/>
    </location>
</feature>
<evidence type="ECO:0000256" key="2">
    <source>
        <dbReference type="SAM" id="Phobius"/>
    </source>
</evidence>
<dbReference type="SMART" id="SM00028">
    <property type="entry name" value="TPR"/>
    <property type="match status" value="2"/>
</dbReference>
<dbReference type="EMBL" id="QLYR01000001">
    <property type="protein sequence ID" value="RAQ30083.1"/>
    <property type="molecule type" value="Genomic_DNA"/>
</dbReference>
<keyword evidence="2" id="KW-1133">Transmembrane helix</keyword>
<dbReference type="AlphaFoldDB" id="A0A328UKL9"/>
<comment type="caution">
    <text evidence="3">The sequence shown here is derived from an EMBL/GenBank/DDBJ whole genome shotgun (WGS) entry which is preliminary data.</text>
</comment>
<dbReference type="Proteomes" id="UP000249377">
    <property type="component" value="Unassembled WGS sequence"/>
</dbReference>
<feature type="transmembrane region" description="Helical" evidence="2">
    <location>
        <begin position="50"/>
        <end position="70"/>
    </location>
</feature>
<feature type="transmembrane region" description="Helical" evidence="2">
    <location>
        <begin position="148"/>
        <end position="169"/>
    </location>
</feature>
<feature type="transmembrane region" description="Helical" evidence="2">
    <location>
        <begin position="114"/>
        <end position="136"/>
    </location>
</feature>
<feature type="repeat" description="TPR" evidence="1">
    <location>
        <begin position="705"/>
        <end position="738"/>
    </location>
</feature>
<keyword evidence="1" id="KW-0802">TPR repeat</keyword>
<protein>
    <recommendedName>
        <fullName evidence="5">Tetratricopeptide repeat protein</fullName>
    </recommendedName>
</protein>
<organism evidence="3 4">
    <name type="scientific">Hydrogeniiclostridium mannosilyticum</name>
    <dbReference type="NCBI Taxonomy" id="2764322"/>
    <lineage>
        <taxon>Bacteria</taxon>
        <taxon>Bacillati</taxon>
        <taxon>Bacillota</taxon>
        <taxon>Clostridia</taxon>
        <taxon>Eubacteriales</taxon>
        <taxon>Acutalibacteraceae</taxon>
        <taxon>Hydrogeniiclostridium</taxon>
    </lineage>
</organism>
<keyword evidence="2" id="KW-0812">Transmembrane</keyword>
<gene>
    <name evidence="3" type="ORF">DPQ25_00810</name>
</gene>
<feature type="transmembrane region" description="Helical" evidence="2">
    <location>
        <begin position="230"/>
        <end position="251"/>
    </location>
</feature>
<evidence type="ECO:0008006" key="5">
    <source>
        <dbReference type="Google" id="ProtNLM"/>
    </source>
</evidence>
<evidence type="ECO:0000313" key="4">
    <source>
        <dbReference type="Proteomes" id="UP000249377"/>
    </source>
</evidence>
<sequence>MRKFGEYVRAAYGCFSAKWIFGALAALSILPNLIKTILLCITKESLGTGAVFFADLLCVVCASAFAFFAIRSANGQTKQAAVIWVKGYLPCIAALYGGEILIELLGGHFGLTGKIIGCAAAGILLGLSFHLLRFAMNGKVKRKAGREIVRIGATILLAIVCWYLLPYLFGLGVRAVFSGNKVWSAKLVAGLLNTIFRWTLLMPVLKFVCGKERQPESNEETLQTENKKSFLAYIPVCASVAVLLISAVLLFPQTVSPADRLKDEYYSRTNMACYNLLGGNIITAVNEYSDIQRELEVWKSVADGGWNDISEQEIASNPMLAYLDTYTNHTEDRLEAMEKNYTAGYIKDTDYCFEMLSEYKKADTLTAEQKNRRTEILTNLAANGLFVGGLPDVKEKAAAMADVIENAASYRNSFEYAELLAKMRVGVRNGTNIADSVGTGITYSIVDNAIEKALKNPEDFVWNYIAVMLYNNQDRHTLYLTSEYSADFQILTVVENFEKQFEKQLGNDITKEEQLGIKKLVMQTYLRALALDKCADYGLEALKSLDNSYIRENTMYALLKTGRYDECLKLAKETETGTNPAPIYYAAAATLESEDFDASVEYALELAKQAKLSEYPKKADELLHSWLALLIVDTETTKAKYGQLSEVQISRLESDAFLKNYLEAYANAYYSTYGGHSVYGDSYTAALDKAIAAADRVLSECGELCYPYYLKGVALAQQEKFEDAVSAYKKAIEYKSDDPMIWYALYSAYAELEDWENAYTAAEIAIGQSPWFNYYNDYEGIGIHMYSYRDRAKAEIEKQHEASQKGGNE</sequence>
<feature type="transmembrane region" description="Helical" evidence="2">
    <location>
        <begin position="189"/>
        <end position="209"/>
    </location>
</feature>
<evidence type="ECO:0000256" key="1">
    <source>
        <dbReference type="PROSITE-ProRule" id="PRU00339"/>
    </source>
</evidence>
<dbReference type="InterPro" id="IPR019734">
    <property type="entry name" value="TPR_rpt"/>
</dbReference>
<dbReference type="Pfam" id="PF13414">
    <property type="entry name" value="TPR_11"/>
    <property type="match status" value="1"/>
</dbReference>
<dbReference type="Gene3D" id="1.25.40.10">
    <property type="entry name" value="Tetratricopeptide repeat domain"/>
    <property type="match status" value="1"/>
</dbReference>
<proteinExistence type="predicted"/>
<accession>A0A328UKL9</accession>
<reference evidence="3 4" key="1">
    <citation type="submission" date="2018-06" db="EMBL/GenBank/DDBJ databases">
        <title>Noncontiguous genome sequence of Ruminococcaceae bacterium ASD2818.</title>
        <authorList>
            <person name="Chaplin A.V."/>
            <person name="Sokolova S.R."/>
            <person name="Kochetkova T.O."/>
            <person name="Goltsov A.Y."/>
            <person name="Trofimov D.Y."/>
            <person name="Efimov B.A."/>
        </authorList>
    </citation>
    <scope>NUCLEOTIDE SEQUENCE [LARGE SCALE GENOMIC DNA]</scope>
    <source>
        <strain evidence="3 4">ASD2818</strain>
    </source>
</reference>
<evidence type="ECO:0000313" key="3">
    <source>
        <dbReference type="EMBL" id="RAQ30083.1"/>
    </source>
</evidence>